<feature type="transmembrane region" description="Helical" evidence="1">
    <location>
        <begin position="460"/>
        <end position="481"/>
    </location>
</feature>
<reference evidence="2 3" key="1">
    <citation type="journal article" date="2015" name="Fungal Genet. Biol.">
        <title>Evolution of novel wood decay mechanisms in Agaricales revealed by the genome sequences of Fistulina hepatica and Cylindrobasidium torrendii.</title>
        <authorList>
            <person name="Floudas D."/>
            <person name="Held B.W."/>
            <person name="Riley R."/>
            <person name="Nagy L.G."/>
            <person name="Koehler G."/>
            <person name="Ransdell A.S."/>
            <person name="Younus H."/>
            <person name="Chow J."/>
            <person name="Chiniquy J."/>
            <person name="Lipzen A."/>
            <person name="Tritt A."/>
            <person name="Sun H."/>
            <person name="Haridas S."/>
            <person name="LaButti K."/>
            <person name="Ohm R.A."/>
            <person name="Kues U."/>
            <person name="Blanchette R.A."/>
            <person name="Grigoriev I.V."/>
            <person name="Minto R.E."/>
            <person name="Hibbett D.S."/>
        </authorList>
    </citation>
    <scope>NUCLEOTIDE SEQUENCE [LARGE SCALE GENOMIC DNA]</scope>
    <source>
        <strain evidence="2 3">FP15055 ss-10</strain>
    </source>
</reference>
<sequence length="632" mass="69201">MDRLLAKFRAPKTGNPHLVRIQRRDKIIALVTARLRLIVALLFIAGYAWMLILPTIPTETTDKIDENALLPAQINTQWNWDEVHAADRYLDQLEHLRDTNASSAERALYLQTEFLKLGLDASTQSYTFSTVVGDSTGVNAYALLAAPRTPGAEAIIISASWQSRTGEGDGTLNLRGVATVLSMASFVRRYSHWAKDLVFVVSDGYLDGMQAWLSAYHGVSQPNLLADNLDIATSVVWVALNVDYPGHSFSHLGIFHEGLNGRLPNQDLLRSFRRISRQTGGSPVILYDHIDNRDNHKSLGMLGSMLPSWLQTPILSIPQVRKYIYHASNVLQHANYQARGIGSGTHALFHKYRIDAFTMYALPATGPHGFHTLGKVLESTLRTANNMLERLHASLFFYMLTSSDFSLKIGMFLPSVICVSVAMMFHGLGIWTSAGWTQIAATATELEKSKIVVARRIRPTLPVLAIMAMTHAVGAVLFYLVNTSAIATSSFRQVLVGLVIATLPMVLSANPKVASAQQDEDTQATVAVTLKALNICLASTVISILSVLNFSLAASLAVLLGVTLCIPIPSGSSAKWVAYVAYSALGLGWLAIPGEVERMVWGWQMLGVWTCPIVCMIYTPLVLQAVIVCKLT</sequence>
<name>A0A0D7BR53_9AGAR</name>
<feature type="transmembrane region" description="Helical" evidence="1">
    <location>
        <begin position="576"/>
        <end position="594"/>
    </location>
</feature>
<feature type="transmembrane region" description="Helical" evidence="1">
    <location>
        <begin position="493"/>
        <end position="510"/>
    </location>
</feature>
<dbReference type="PANTHER" id="PTHR13304:SF0">
    <property type="entry name" value="GLYCOSYLPHOSPHATIDYLINOSITOL ANCHOR ATTACHMENT 1 PROTEIN"/>
    <property type="match status" value="1"/>
</dbReference>
<dbReference type="Pfam" id="PF04114">
    <property type="entry name" value="Gaa1"/>
    <property type="match status" value="1"/>
</dbReference>
<dbReference type="InterPro" id="IPR007246">
    <property type="entry name" value="Gaa1"/>
</dbReference>
<dbReference type="Gene3D" id="3.40.630.10">
    <property type="entry name" value="Zn peptidases"/>
    <property type="match status" value="1"/>
</dbReference>
<keyword evidence="3" id="KW-1185">Reference proteome</keyword>
<proteinExistence type="predicted"/>
<dbReference type="AlphaFoldDB" id="A0A0D7BR53"/>
<evidence type="ECO:0000313" key="2">
    <source>
        <dbReference type="EMBL" id="KIY72096.1"/>
    </source>
</evidence>
<dbReference type="PANTHER" id="PTHR13304">
    <property type="entry name" value="GLYCOSYLPHOSPHATIDYLINOSITOL ANCHOR ATTACHMENT 1 PROTEIN"/>
    <property type="match status" value="1"/>
</dbReference>
<keyword evidence="1" id="KW-0472">Membrane</keyword>
<dbReference type="GO" id="GO:0042765">
    <property type="term" value="C:GPI-anchor transamidase complex"/>
    <property type="evidence" value="ECO:0007669"/>
    <property type="project" value="InterPro"/>
</dbReference>
<organism evidence="2 3">
    <name type="scientific">Cylindrobasidium torrendii FP15055 ss-10</name>
    <dbReference type="NCBI Taxonomy" id="1314674"/>
    <lineage>
        <taxon>Eukaryota</taxon>
        <taxon>Fungi</taxon>
        <taxon>Dikarya</taxon>
        <taxon>Basidiomycota</taxon>
        <taxon>Agaricomycotina</taxon>
        <taxon>Agaricomycetes</taxon>
        <taxon>Agaricomycetidae</taxon>
        <taxon>Agaricales</taxon>
        <taxon>Marasmiineae</taxon>
        <taxon>Physalacriaceae</taxon>
        <taxon>Cylindrobasidium</taxon>
    </lineage>
</organism>
<protein>
    <submittedName>
        <fullName evidence="2">Gaa1-domain-containing protein</fullName>
    </submittedName>
</protein>
<dbReference type="Proteomes" id="UP000054007">
    <property type="component" value="Unassembled WGS sequence"/>
</dbReference>
<dbReference type="STRING" id="1314674.A0A0D7BR53"/>
<keyword evidence="1" id="KW-1133">Transmembrane helix</keyword>
<dbReference type="GO" id="GO:0016255">
    <property type="term" value="P:attachment of GPI anchor to protein"/>
    <property type="evidence" value="ECO:0007669"/>
    <property type="project" value="TreeGrafter"/>
</dbReference>
<dbReference type="EMBL" id="KN880447">
    <property type="protein sequence ID" value="KIY72096.1"/>
    <property type="molecule type" value="Genomic_DNA"/>
</dbReference>
<evidence type="ECO:0000313" key="3">
    <source>
        <dbReference type="Proteomes" id="UP000054007"/>
    </source>
</evidence>
<evidence type="ECO:0000256" key="1">
    <source>
        <dbReference type="SAM" id="Phobius"/>
    </source>
</evidence>
<feature type="transmembrane region" description="Helical" evidence="1">
    <location>
        <begin position="550"/>
        <end position="569"/>
    </location>
</feature>
<feature type="transmembrane region" description="Helical" evidence="1">
    <location>
        <begin position="27"/>
        <end position="50"/>
    </location>
</feature>
<feature type="transmembrane region" description="Helical" evidence="1">
    <location>
        <begin position="409"/>
        <end position="431"/>
    </location>
</feature>
<accession>A0A0D7BR53</accession>
<keyword evidence="1" id="KW-0812">Transmembrane</keyword>
<gene>
    <name evidence="2" type="ORF">CYLTODRAFT_389309</name>
</gene>
<feature type="transmembrane region" description="Helical" evidence="1">
    <location>
        <begin position="606"/>
        <end position="629"/>
    </location>
</feature>
<dbReference type="OrthoDB" id="445301at2759"/>